<dbReference type="InterPro" id="IPR025280">
    <property type="entry name" value="SNIPE"/>
</dbReference>
<gene>
    <name evidence="3" type="ordered locus">VV2_1314</name>
</gene>
<proteinExistence type="predicted"/>
<dbReference type="SMART" id="SM00974">
    <property type="entry name" value="T5orf172"/>
    <property type="match status" value="1"/>
</dbReference>
<reference evidence="3 4" key="3">
    <citation type="journal article" date="2011" name="Mol. Syst. Biol.">
        <title>Integrative genome-scale metabolic analysis of Vibrio vulnificus for drug targeting and discovery.</title>
        <authorList>
            <person name="Kim H.U."/>
            <person name="Kim S.Y."/>
            <person name="Jeong H."/>
            <person name="Kim T.Y."/>
            <person name="Kim J.J."/>
            <person name="Choy H.E."/>
            <person name="Yi K.Y."/>
            <person name="Rhee J.H."/>
            <person name="Lee S.Y."/>
        </authorList>
    </citation>
    <scope>NUCLEOTIDE SEQUENCE [LARGE SCALE GENOMIC DNA]</scope>
    <source>
        <strain evidence="3 4">CMCP6</strain>
    </source>
</reference>
<feature type="domain" description="Bacteriophage T5 Orf172 DNA-binding" evidence="2">
    <location>
        <begin position="333"/>
        <end position="416"/>
    </location>
</feature>
<reference evidence="4" key="1">
    <citation type="submission" date="2002-12" db="EMBL/GenBank/DDBJ databases">
        <title>Complete genome sequence of Vibrio vulnificus CMCP6.</title>
        <authorList>
            <person name="Rhee J.H."/>
            <person name="Kim S.Y."/>
            <person name="Chung S.S."/>
            <person name="Kim J.J."/>
            <person name="Moon Y.H."/>
            <person name="Jeong H."/>
            <person name="Choy H.E."/>
        </authorList>
    </citation>
    <scope>NUCLEOTIDE SEQUENCE [LARGE SCALE GENOMIC DNA]</scope>
    <source>
        <strain evidence="4">CMCP6</strain>
    </source>
</reference>
<feature type="coiled-coil region" evidence="1">
    <location>
        <begin position="185"/>
        <end position="323"/>
    </location>
</feature>
<evidence type="ECO:0000256" key="1">
    <source>
        <dbReference type="SAM" id="Coils"/>
    </source>
</evidence>
<sequence length="466" mass="54516">MAEEEVEKYREKYAKVIDIETECEQIKKQLESDKKEIEDKERKTLHEIELKRDEAITNRQLAEQQIRDLKSDYITKKATYDSLTRQIAIFSEDIELIELGFYEPKFDFDASEVFKEEIIKCKEIQKSLLKNNNSSSGAIYCSREWTVDGSRSEGKKMTHKSIRLTARAFNNECEAAIANCTWKNVTKMEERIKKAFIAINKLNESNAIYITELYLMEKLKELQLTYEYREKKQREKEEQAEIKAQMREEAKVEAEIKKAEEEAIKEEKRYHKALEAARKELEKASDELKAELEKQIVHLQANLEEAEKKHQRAQSMAEQTKQGHVYIISNIGSFGDDVYKIGMTRRLEPMDRVRELGDASVPFTFDVHAMIHTDDAPMLEKKLHDRFDGQRLNMINRRKEFFGVSLEEIKCAVNDFTGQSVEFIETAVAQDYYETQAMNKQRLAREGKLNQELPRSNSLPQFADVL</sequence>
<dbReference type="Pfam" id="PF13455">
    <property type="entry name" value="MUG113"/>
    <property type="match status" value="1"/>
</dbReference>
<dbReference type="Pfam" id="PF13250">
    <property type="entry name" value="SNIPE"/>
    <property type="match status" value="1"/>
</dbReference>
<protein>
    <submittedName>
        <fullName evidence="3">Chromosome segregation ATPase</fullName>
    </submittedName>
</protein>
<feature type="coiled-coil region" evidence="1">
    <location>
        <begin position="16"/>
        <end position="72"/>
    </location>
</feature>
<dbReference type="InterPro" id="IPR018306">
    <property type="entry name" value="Phage_T5_Orf172_DNA-bd"/>
</dbReference>
<evidence type="ECO:0000259" key="2">
    <source>
        <dbReference type="SMART" id="SM00974"/>
    </source>
</evidence>
<dbReference type="EMBL" id="AE016796">
    <property type="protein sequence ID" value="AAO08203.1"/>
    <property type="molecule type" value="Genomic_DNA"/>
</dbReference>
<keyword evidence="1" id="KW-0175">Coiled coil</keyword>
<name>A0A3Q0L094_VIBVU</name>
<evidence type="ECO:0000313" key="4">
    <source>
        <dbReference type="Proteomes" id="UP000002275"/>
    </source>
</evidence>
<accession>A0A3Q0L094</accession>
<organism evidence="3 4">
    <name type="scientific">Vibrio vulnificus (strain CMCP6)</name>
    <dbReference type="NCBI Taxonomy" id="216895"/>
    <lineage>
        <taxon>Bacteria</taxon>
        <taxon>Pseudomonadati</taxon>
        <taxon>Pseudomonadota</taxon>
        <taxon>Gammaproteobacteria</taxon>
        <taxon>Vibrionales</taxon>
        <taxon>Vibrionaceae</taxon>
        <taxon>Vibrio</taxon>
    </lineage>
</organism>
<dbReference type="Proteomes" id="UP000002275">
    <property type="component" value="Chromosome II"/>
</dbReference>
<evidence type="ECO:0000313" key="3">
    <source>
        <dbReference type="EMBL" id="AAO08203.1"/>
    </source>
</evidence>
<dbReference type="AlphaFoldDB" id="A0A3Q0L094"/>
<reference evidence="3 4" key="2">
    <citation type="journal article" date="2003" name="Infect. Immun.">
        <title>Characterization and pathogenic significance of Vibrio vulnificus antigens preferentially expressed in septicemic patients.</title>
        <authorList>
            <person name="Kim Y.R."/>
            <person name="Lee S.E."/>
            <person name="Kim C.M."/>
            <person name="Kim S.Y."/>
            <person name="Shin E.K."/>
            <person name="Shin D.H."/>
            <person name="Chung S.S."/>
            <person name="Choy H.E."/>
            <person name="Progulske-Fox A."/>
            <person name="Hillman J.D."/>
            <person name="Handfield M."/>
            <person name="Rhee J.H."/>
        </authorList>
    </citation>
    <scope>NUCLEOTIDE SEQUENCE [LARGE SCALE GENOMIC DNA]</scope>
    <source>
        <strain evidence="3 4">CMCP6</strain>
    </source>
</reference>
<dbReference type="KEGG" id="vvu:VV2_1314"/>